<dbReference type="EMBL" id="FNDJ01000011">
    <property type="protein sequence ID" value="SDJ62440.1"/>
    <property type="molecule type" value="Genomic_DNA"/>
</dbReference>
<organism evidence="1 2">
    <name type="scientific">Nonomuraea jiangxiensis</name>
    <dbReference type="NCBI Taxonomy" id="633440"/>
    <lineage>
        <taxon>Bacteria</taxon>
        <taxon>Bacillati</taxon>
        <taxon>Actinomycetota</taxon>
        <taxon>Actinomycetes</taxon>
        <taxon>Streptosporangiales</taxon>
        <taxon>Streptosporangiaceae</taxon>
        <taxon>Nonomuraea</taxon>
    </lineage>
</organism>
<dbReference type="RefSeq" id="WP_090935654.1">
    <property type="nucleotide sequence ID" value="NZ_FNDJ01000011.1"/>
</dbReference>
<dbReference type="AlphaFoldDB" id="A0A1G8VBA8"/>
<gene>
    <name evidence="1" type="ORF">SAMN05421869_111236</name>
</gene>
<protein>
    <submittedName>
        <fullName evidence="1">Uncharacterized protein</fullName>
    </submittedName>
</protein>
<dbReference type="OrthoDB" id="3533755at2"/>
<accession>A0A1G8VBA8</accession>
<keyword evidence="2" id="KW-1185">Reference proteome</keyword>
<sequence>MLALSLGVAWLLLAPLSLWLIVRGTSGERAGAIVTLVLLEGGTIVMSSALHPAAITPSAAAHALPPAPPTCDNSVPMPRSAEMGEDVVLTWTATPHECGTADVVVHAKGRKLLFWLHESPAERTRTSTLTLSDGRAFILPVQVHDGVAALTIPLHGKAGYVPIDGRTGRRIPKPVTPVSNATM</sequence>
<evidence type="ECO:0000313" key="1">
    <source>
        <dbReference type="EMBL" id="SDJ62440.1"/>
    </source>
</evidence>
<evidence type="ECO:0000313" key="2">
    <source>
        <dbReference type="Proteomes" id="UP000199202"/>
    </source>
</evidence>
<reference evidence="1 2" key="1">
    <citation type="submission" date="2016-10" db="EMBL/GenBank/DDBJ databases">
        <authorList>
            <person name="de Groot N.N."/>
        </authorList>
    </citation>
    <scope>NUCLEOTIDE SEQUENCE [LARGE SCALE GENOMIC DNA]</scope>
    <source>
        <strain evidence="1 2">CGMCC 4.6533</strain>
    </source>
</reference>
<dbReference type="Proteomes" id="UP000199202">
    <property type="component" value="Unassembled WGS sequence"/>
</dbReference>
<name>A0A1G8VBA8_9ACTN</name>
<proteinExistence type="predicted"/>
<dbReference type="STRING" id="633440.SAMN05421869_111236"/>